<keyword evidence="2" id="KW-1185">Reference proteome</keyword>
<organism evidence="1 2">
    <name type="scientific">Eumeta variegata</name>
    <name type="common">Bagworm moth</name>
    <name type="synonym">Eumeta japonica</name>
    <dbReference type="NCBI Taxonomy" id="151549"/>
    <lineage>
        <taxon>Eukaryota</taxon>
        <taxon>Metazoa</taxon>
        <taxon>Ecdysozoa</taxon>
        <taxon>Arthropoda</taxon>
        <taxon>Hexapoda</taxon>
        <taxon>Insecta</taxon>
        <taxon>Pterygota</taxon>
        <taxon>Neoptera</taxon>
        <taxon>Endopterygota</taxon>
        <taxon>Lepidoptera</taxon>
        <taxon>Glossata</taxon>
        <taxon>Ditrysia</taxon>
        <taxon>Tineoidea</taxon>
        <taxon>Psychidae</taxon>
        <taxon>Oiketicinae</taxon>
        <taxon>Eumeta</taxon>
    </lineage>
</organism>
<dbReference type="AlphaFoldDB" id="A0A4C1W029"/>
<name>A0A4C1W029_EUMVA</name>
<evidence type="ECO:0000313" key="1">
    <source>
        <dbReference type="EMBL" id="GBP44210.1"/>
    </source>
</evidence>
<comment type="caution">
    <text evidence="1">The sequence shown here is derived from an EMBL/GenBank/DDBJ whole genome shotgun (WGS) entry which is preliminary data.</text>
</comment>
<proteinExistence type="predicted"/>
<accession>A0A4C1W029</accession>
<dbReference type="EMBL" id="BGZK01000448">
    <property type="protein sequence ID" value="GBP44210.1"/>
    <property type="molecule type" value="Genomic_DNA"/>
</dbReference>
<dbReference type="Proteomes" id="UP000299102">
    <property type="component" value="Unassembled WGS sequence"/>
</dbReference>
<gene>
    <name evidence="1" type="ORF">EVAR_31654_1</name>
</gene>
<sequence length="136" mass="15624">MKIETGESLRVQGQGQVDASTLPNQTLSILDEWLNMHVVCRYHKKPTLFLLIESGRFLSTSCLKLISFWQYSQKLMVLPGEIIEAIRLQVPLSGASRRRCAVPDVSQFVRELARLSFTNHWILFHYVPPHMFPGDL</sequence>
<evidence type="ECO:0000313" key="2">
    <source>
        <dbReference type="Proteomes" id="UP000299102"/>
    </source>
</evidence>
<reference evidence="1 2" key="1">
    <citation type="journal article" date="2019" name="Commun. Biol.">
        <title>The bagworm genome reveals a unique fibroin gene that provides high tensile strength.</title>
        <authorList>
            <person name="Kono N."/>
            <person name="Nakamura H."/>
            <person name="Ohtoshi R."/>
            <person name="Tomita M."/>
            <person name="Numata K."/>
            <person name="Arakawa K."/>
        </authorList>
    </citation>
    <scope>NUCLEOTIDE SEQUENCE [LARGE SCALE GENOMIC DNA]</scope>
</reference>
<protein>
    <submittedName>
        <fullName evidence="1">Uncharacterized protein</fullName>
    </submittedName>
</protein>